<dbReference type="InterPro" id="IPR045851">
    <property type="entry name" value="AMP-bd_C_sf"/>
</dbReference>
<dbReference type="RefSeq" id="XP_009270415.1">
    <property type="nucleotide sequence ID" value="XM_009272140.1"/>
</dbReference>
<dbReference type="EMBL" id="KE007252">
    <property type="protein sequence ID" value="EOQ98765.1"/>
    <property type="molecule type" value="Genomic_DNA"/>
</dbReference>
<feature type="compositionally biased region" description="Basic and acidic residues" evidence="3">
    <location>
        <begin position="17"/>
        <end position="32"/>
    </location>
</feature>
<dbReference type="Pfam" id="PF13193">
    <property type="entry name" value="AMP-binding_C"/>
    <property type="match status" value="1"/>
</dbReference>
<dbReference type="AlphaFoldDB" id="R9AFF9"/>
<accession>R9AFF9</accession>
<keyword evidence="7" id="KW-1185">Reference proteome</keyword>
<feature type="compositionally biased region" description="Low complexity" evidence="3">
    <location>
        <begin position="1"/>
        <end position="16"/>
    </location>
</feature>
<feature type="domain" description="AMP-dependent synthetase/ligase" evidence="4">
    <location>
        <begin position="222"/>
        <end position="590"/>
    </location>
</feature>
<evidence type="ECO:0000259" key="4">
    <source>
        <dbReference type="Pfam" id="PF00501"/>
    </source>
</evidence>
<dbReference type="PANTHER" id="PTHR24096:SF149">
    <property type="entry name" value="AMP-BINDING DOMAIN-CONTAINING PROTEIN-RELATED"/>
    <property type="match status" value="1"/>
</dbReference>
<protein>
    <submittedName>
        <fullName evidence="6">4-coumarate--CoA ligase-like 7</fullName>
    </submittedName>
</protein>
<dbReference type="KEGG" id="wic:J056_002875"/>
<feature type="domain" description="AMP-binding enzyme C-terminal" evidence="5">
    <location>
        <begin position="643"/>
        <end position="723"/>
    </location>
</feature>
<dbReference type="GeneID" id="20375827"/>
<evidence type="ECO:0000313" key="7">
    <source>
        <dbReference type="Proteomes" id="UP000014064"/>
    </source>
</evidence>
<name>R9AFF9_WALI9</name>
<evidence type="ECO:0000259" key="5">
    <source>
        <dbReference type="Pfam" id="PF13193"/>
    </source>
</evidence>
<feature type="region of interest" description="Disordered" evidence="3">
    <location>
        <begin position="1"/>
        <end position="67"/>
    </location>
</feature>
<proteinExistence type="inferred from homology"/>
<dbReference type="Proteomes" id="UP000014064">
    <property type="component" value="Unassembled WGS sequence"/>
</dbReference>
<dbReference type="STRING" id="1299270.R9AFF9"/>
<dbReference type="Gene3D" id="3.40.50.12780">
    <property type="entry name" value="N-terminal domain of ligase-like"/>
    <property type="match status" value="1"/>
</dbReference>
<dbReference type="OMA" id="IPINPIY"/>
<gene>
    <name evidence="6" type="ORF">J056_002875</name>
</gene>
<dbReference type="PANTHER" id="PTHR24096">
    <property type="entry name" value="LONG-CHAIN-FATTY-ACID--COA LIGASE"/>
    <property type="match status" value="1"/>
</dbReference>
<feature type="region of interest" description="Disordered" evidence="3">
    <location>
        <begin position="81"/>
        <end position="109"/>
    </location>
</feature>
<dbReference type="HOGENOM" id="CLU_000022_59_2_1"/>
<dbReference type="Gene3D" id="3.30.300.30">
    <property type="match status" value="1"/>
</dbReference>
<organism evidence="6 7">
    <name type="scientific">Wallemia ichthyophaga (strain EXF-994 / CBS 113033)</name>
    <dbReference type="NCBI Taxonomy" id="1299270"/>
    <lineage>
        <taxon>Eukaryota</taxon>
        <taxon>Fungi</taxon>
        <taxon>Dikarya</taxon>
        <taxon>Basidiomycota</taxon>
        <taxon>Wallemiomycotina</taxon>
        <taxon>Wallemiomycetes</taxon>
        <taxon>Wallemiales</taxon>
        <taxon>Wallemiaceae</taxon>
        <taxon>Wallemia</taxon>
    </lineage>
</organism>
<dbReference type="InterPro" id="IPR000873">
    <property type="entry name" value="AMP-dep_synth/lig_dom"/>
</dbReference>
<evidence type="ECO:0000256" key="1">
    <source>
        <dbReference type="ARBA" id="ARBA00006432"/>
    </source>
</evidence>
<dbReference type="SUPFAM" id="SSF56801">
    <property type="entry name" value="Acetyl-CoA synthetase-like"/>
    <property type="match status" value="1"/>
</dbReference>
<reference evidence="7" key="1">
    <citation type="journal article" date="2013" name="BMC Genomics">
        <title>Genome and transcriptome sequencing of the halophilic fungus Wallemia ichthyophaga: haloadaptations present and absent.</title>
        <authorList>
            <person name="Zajc J."/>
            <person name="Liu Y."/>
            <person name="Dai W."/>
            <person name="Yang Z."/>
            <person name="Hu J."/>
            <person name="Gostincar C."/>
            <person name="Gunde-Cimerman N."/>
        </authorList>
    </citation>
    <scope>NUCLEOTIDE SEQUENCE [LARGE SCALE GENOMIC DNA]</scope>
    <source>
        <strain evidence="7">EXF-994 / CBS 113033</strain>
    </source>
</reference>
<evidence type="ECO:0000313" key="6">
    <source>
        <dbReference type="EMBL" id="EOQ98765.1"/>
    </source>
</evidence>
<dbReference type="InterPro" id="IPR025110">
    <property type="entry name" value="AMP-bd_C"/>
</dbReference>
<evidence type="ECO:0000256" key="3">
    <source>
        <dbReference type="SAM" id="MobiDB-lite"/>
    </source>
</evidence>
<keyword evidence="2 6" id="KW-0436">Ligase</keyword>
<dbReference type="GO" id="GO:0016405">
    <property type="term" value="F:CoA-ligase activity"/>
    <property type="evidence" value="ECO:0007669"/>
    <property type="project" value="TreeGrafter"/>
</dbReference>
<dbReference type="OrthoDB" id="6509636at2759"/>
<dbReference type="InterPro" id="IPR042099">
    <property type="entry name" value="ANL_N_sf"/>
</dbReference>
<dbReference type="Pfam" id="PF00501">
    <property type="entry name" value="AMP-binding"/>
    <property type="match status" value="1"/>
</dbReference>
<dbReference type="eggNOG" id="KOG1176">
    <property type="taxonomic scope" value="Eukaryota"/>
</dbReference>
<evidence type="ECO:0000256" key="2">
    <source>
        <dbReference type="ARBA" id="ARBA00022598"/>
    </source>
</evidence>
<sequence>MYDGNLSALSLSSESSGWREKLNMLKQRREAKPAPVLQFSAPTPSPSQPTSMHTPLPQTPQTPSDTAKDYARIDEASLIESYQKPGHTASASRNSHSSRHKAATSSTFSMRAPITSRECLQRATFLKERAHDYLQESRALLDRASVMAYQEAEHSHDKARRREDQFSDPNTAAKAHFHFTLDCDSPYRQQMTVIKSIFSDADIPKISLFDHILPQEQSKNSSVVYVDAQTGRCLTISELRRDALRLAYGLRKYHNIGRGDSVLIVNHNSITYPVLFFAVIATGATASLANPANKHLEMSHQIKDSDISFVFANPDKIELCSIILRERGWSENRVSDRVVSATENSPRSFKSYAQLLCNDLQKGVPETFAGEDAHSVAVTCYSSGTTGVAKGVMTTHYNLVANLTQLDWSRAYSTQKSDVVLAVLPYYHIFGLTSLLLNFLKRENMSVVLPRFSLEAFGAAVEKYRVTLTAVVPPILHSIAKEDVERRHGMSSLKILNVGAAPVSPKLIEQIGEKFNSSVLVSNGYGLTETSPVTHKLPLEYARSHSGYIGRMLSNTTARLVDENGKDVPGDNKSSGELWIKGPQVMRGYLNNPQATAQCMTSDGYFKTGDIAIYDDQTFLFKIVGRLKEMIKYKGIQVAPSSLEAVLLSHPQVNDAAVIGVYDDRQVTELPRAYIVPQDAANFDNQVFCNEIEAWVADIVANYSKLRGGVHTIDVIPKTPSGKIVRRHLHMLAAQQHIGLAKL</sequence>
<comment type="similarity">
    <text evidence="1">Belongs to the ATP-dependent AMP-binding enzyme family.</text>
</comment>